<dbReference type="Proteomes" id="UP000743370">
    <property type="component" value="Unassembled WGS sequence"/>
</dbReference>
<dbReference type="EMBL" id="JABFOF010000007">
    <property type="protein sequence ID" value="KAG2390451.1"/>
    <property type="molecule type" value="Genomic_DNA"/>
</dbReference>
<reference evidence="2 3" key="1">
    <citation type="submission" date="2020-05" db="EMBL/GenBank/DDBJ databases">
        <title>Vigna angularis (adzuki bean) Var. LongXiaoDou No. 4 denovo assembly.</title>
        <authorList>
            <person name="Xiang H."/>
        </authorList>
    </citation>
    <scope>NUCLEOTIDE SEQUENCE [LARGE SCALE GENOMIC DNA]</scope>
    <source>
        <tissue evidence="2">Leaf</tissue>
    </source>
</reference>
<feature type="signal peptide" evidence="1">
    <location>
        <begin position="1"/>
        <end position="27"/>
    </location>
</feature>
<evidence type="ECO:0000313" key="3">
    <source>
        <dbReference type="Proteomes" id="UP000743370"/>
    </source>
</evidence>
<organism evidence="2 3">
    <name type="scientific">Phaseolus angularis</name>
    <name type="common">Azuki bean</name>
    <name type="synonym">Vigna angularis</name>
    <dbReference type="NCBI Taxonomy" id="3914"/>
    <lineage>
        <taxon>Eukaryota</taxon>
        <taxon>Viridiplantae</taxon>
        <taxon>Streptophyta</taxon>
        <taxon>Embryophyta</taxon>
        <taxon>Tracheophyta</taxon>
        <taxon>Spermatophyta</taxon>
        <taxon>Magnoliopsida</taxon>
        <taxon>eudicotyledons</taxon>
        <taxon>Gunneridae</taxon>
        <taxon>Pentapetalae</taxon>
        <taxon>rosids</taxon>
        <taxon>fabids</taxon>
        <taxon>Fabales</taxon>
        <taxon>Fabaceae</taxon>
        <taxon>Papilionoideae</taxon>
        <taxon>50 kb inversion clade</taxon>
        <taxon>NPAAA clade</taxon>
        <taxon>indigoferoid/millettioid clade</taxon>
        <taxon>Phaseoleae</taxon>
        <taxon>Vigna</taxon>
    </lineage>
</organism>
<proteinExistence type="predicted"/>
<evidence type="ECO:0000256" key="1">
    <source>
        <dbReference type="SAM" id="SignalP"/>
    </source>
</evidence>
<gene>
    <name evidence="2" type="ORF">HKW66_Vig0221430</name>
</gene>
<protein>
    <recommendedName>
        <fullName evidence="4">Knottin scorpion toxin-like domain-containing protein</fullName>
    </recommendedName>
</protein>
<sequence length="108" mass="12090">MGKFEIKSIGIMITIMILLNFAQPVLSTSFFCRLKCTTQCAALRITSKGLFNRCVNDCKSHCSKLSDHPFYNCISDCHLTKSNAINDGAPHNVNNEMNTCIQKCKKIL</sequence>
<evidence type="ECO:0000313" key="2">
    <source>
        <dbReference type="EMBL" id="KAG2390451.1"/>
    </source>
</evidence>
<comment type="caution">
    <text evidence="2">The sequence shown here is derived from an EMBL/GenBank/DDBJ whole genome shotgun (WGS) entry which is preliminary data.</text>
</comment>
<evidence type="ECO:0008006" key="4">
    <source>
        <dbReference type="Google" id="ProtNLM"/>
    </source>
</evidence>
<dbReference type="AlphaFoldDB" id="A0A8T0K025"/>
<name>A0A8T0K025_PHAAN</name>
<keyword evidence="1" id="KW-0732">Signal</keyword>
<feature type="chain" id="PRO_5035912341" description="Knottin scorpion toxin-like domain-containing protein" evidence="1">
    <location>
        <begin position="28"/>
        <end position="108"/>
    </location>
</feature>
<accession>A0A8T0K025</accession>